<accession>A0A1Y6H1I0</accession>
<evidence type="ECO:0000313" key="3">
    <source>
        <dbReference type="Proteomes" id="UP000195877"/>
    </source>
</evidence>
<dbReference type="EMBL" id="LT853885">
    <property type="protein sequence ID" value="SMR02258.1"/>
    <property type="molecule type" value="Genomic_DNA"/>
</dbReference>
<name>A0A1Y6H1I0_9XANT</name>
<dbReference type="Proteomes" id="UP000195877">
    <property type="component" value="Chromosome 1"/>
</dbReference>
<protein>
    <submittedName>
        <fullName evidence="2">Uncharacterized protein</fullName>
    </submittedName>
</protein>
<dbReference type="AlphaFoldDB" id="A0A1Y6H1I0"/>
<organism evidence="2 4">
    <name type="scientific">Xanthomonas fragariae</name>
    <dbReference type="NCBI Taxonomy" id="48664"/>
    <lineage>
        <taxon>Bacteria</taxon>
        <taxon>Pseudomonadati</taxon>
        <taxon>Pseudomonadota</taxon>
        <taxon>Gammaproteobacteria</taxon>
        <taxon>Lysobacterales</taxon>
        <taxon>Lysobacteraceae</taxon>
        <taxon>Xanthomonas</taxon>
    </lineage>
</organism>
<dbReference type="Proteomes" id="UP000195953">
    <property type="component" value="Chromosome 1"/>
</dbReference>
<gene>
    <name evidence="2" type="ORF">PD5205_00939</name>
    <name evidence="1" type="ORF">PD885_03074</name>
</gene>
<dbReference type="EMBL" id="LT853882">
    <property type="protein sequence ID" value="SMR00296.1"/>
    <property type="molecule type" value="Genomic_DNA"/>
</dbReference>
<evidence type="ECO:0000313" key="1">
    <source>
        <dbReference type="EMBL" id="SMR00296.1"/>
    </source>
</evidence>
<keyword evidence="3" id="KW-1185">Reference proteome</keyword>
<reference evidence="1 3" key="2">
    <citation type="submission" date="2017-05" db="EMBL/GenBank/DDBJ databases">
        <authorList>
            <person name="Blom J."/>
        </authorList>
    </citation>
    <scope>NUCLEOTIDE SEQUENCE [LARGE SCALE GENOMIC DNA]</scope>
    <source>
        <strain evidence="1">PD885</strain>
    </source>
</reference>
<sequence>MKISAVIIRLFSRFLKLRGARGVAYIYIP</sequence>
<reference evidence="2 4" key="1">
    <citation type="submission" date="2017-05" db="EMBL/GenBank/DDBJ databases">
        <authorList>
            <person name="Song R."/>
            <person name="Chenine A.L."/>
            <person name="Ruprecht R.M."/>
        </authorList>
    </citation>
    <scope>NUCLEOTIDE SEQUENCE [LARGE SCALE GENOMIC DNA]</scope>
    <source>
        <strain evidence="2">PD5205</strain>
    </source>
</reference>
<evidence type="ECO:0000313" key="2">
    <source>
        <dbReference type="EMBL" id="SMR02258.1"/>
    </source>
</evidence>
<proteinExistence type="predicted"/>
<evidence type="ECO:0000313" key="4">
    <source>
        <dbReference type="Proteomes" id="UP000195953"/>
    </source>
</evidence>